<evidence type="ECO:0000256" key="3">
    <source>
        <dbReference type="ARBA" id="ARBA00011738"/>
    </source>
</evidence>
<evidence type="ECO:0000256" key="4">
    <source>
        <dbReference type="ARBA" id="ARBA00022576"/>
    </source>
</evidence>
<evidence type="ECO:0000313" key="8">
    <source>
        <dbReference type="EMBL" id="KNB17908.1"/>
    </source>
</evidence>
<dbReference type="OrthoDB" id="6752799at2759"/>
<keyword evidence="6" id="KW-0663">Pyridoxal phosphate</keyword>
<dbReference type="InterPro" id="IPR015421">
    <property type="entry name" value="PyrdxlP-dep_Trfase_major"/>
</dbReference>
<dbReference type="Gene3D" id="3.90.1150.10">
    <property type="entry name" value="Aspartate Aminotransferase, domain 1"/>
    <property type="match status" value="1"/>
</dbReference>
<reference evidence="8" key="2">
    <citation type="journal article" date="2010" name="Nature">
        <title>Comparative genomics reveals mobile pathogenicity chromosomes in Fusarium.</title>
        <authorList>
            <person name="Ma L.J."/>
            <person name="van der Does H.C."/>
            <person name="Borkovich K.A."/>
            <person name="Coleman J.J."/>
            <person name="Daboussi M.J."/>
            <person name="Di Pietro A."/>
            <person name="Dufresne M."/>
            <person name="Freitag M."/>
            <person name="Grabherr M."/>
            <person name="Henrissat B."/>
            <person name="Houterman P.M."/>
            <person name="Kang S."/>
            <person name="Shim W.B."/>
            <person name="Woloshuk C."/>
            <person name="Xie X."/>
            <person name="Xu J.R."/>
            <person name="Antoniw J."/>
            <person name="Baker S.E."/>
            <person name="Bluhm B.H."/>
            <person name="Breakspear A."/>
            <person name="Brown D.W."/>
            <person name="Butchko R.A."/>
            <person name="Chapman S."/>
            <person name="Coulson R."/>
            <person name="Coutinho P.M."/>
            <person name="Danchin E.G."/>
            <person name="Diener A."/>
            <person name="Gale L.R."/>
            <person name="Gardiner D.M."/>
            <person name="Goff S."/>
            <person name="Hammond-Kosack K.E."/>
            <person name="Hilburn K."/>
            <person name="Hua-Van A."/>
            <person name="Jonkers W."/>
            <person name="Kazan K."/>
            <person name="Kodira C.D."/>
            <person name="Koehrsen M."/>
            <person name="Kumar L."/>
            <person name="Lee Y.H."/>
            <person name="Li L."/>
            <person name="Manners J.M."/>
            <person name="Miranda-Saavedra D."/>
            <person name="Mukherjee M."/>
            <person name="Park G."/>
            <person name="Park J."/>
            <person name="Park S.Y."/>
            <person name="Proctor R.H."/>
            <person name="Regev A."/>
            <person name="Ruiz-Roldan M.C."/>
            <person name="Sain D."/>
            <person name="Sakthikumar S."/>
            <person name="Sykes S."/>
            <person name="Schwartz D.C."/>
            <person name="Turgeon B.G."/>
            <person name="Wapinski I."/>
            <person name="Yoder O."/>
            <person name="Young S."/>
            <person name="Zeng Q."/>
            <person name="Zhou S."/>
            <person name="Galagan J."/>
            <person name="Cuomo C.A."/>
            <person name="Kistler H.C."/>
            <person name="Rep M."/>
        </authorList>
    </citation>
    <scope>NUCLEOTIDE SEQUENCE [LARGE SCALE GENOMIC DNA]</scope>
    <source>
        <strain evidence="8">4287</strain>
    </source>
</reference>
<dbReference type="EMBL" id="DS231723">
    <property type="protein sequence ID" value="KNB17908.1"/>
    <property type="molecule type" value="Genomic_DNA"/>
</dbReference>
<dbReference type="PRINTS" id="PR00799">
    <property type="entry name" value="TRANSAMINASE"/>
</dbReference>
<dbReference type="Gene3D" id="3.40.640.10">
    <property type="entry name" value="Type I PLP-dependent aspartate aminotransferase-like (Major domain)"/>
    <property type="match status" value="1"/>
</dbReference>
<comment type="similarity">
    <text evidence="2">Belongs to the class-I pyridoxal-phosphate-dependent aminotransferase family.</text>
</comment>
<reference evidence="8" key="1">
    <citation type="submission" date="2007-04" db="EMBL/GenBank/DDBJ databases">
        <authorList>
            <consortium name="The Broad Institute Genome Sequencing Platform"/>
            <person name="Birren B."/>
            <person name="Lander E."/>
            <person name="Galagan J."/>
            <person name="Nusbaum C."/>
            <person name="Devon K."/>
            <person name="Ma L.-J."/>
            <person name="Jaffe D."/>
            <person name="Butler J."/>
            <person name="Alvarez P."/>
            <person name="Gnerre S."/>
            <person name="Grabherr M."/>
            <person name="Kleber M."/>
            <person name="Mauceli E."/>
            <person name="Brockman W."/>
            <person name="MacCallum I.A."/>
            <person name="Young S."/>
            <person name="LaButti K."/>
            <person name="DeCaprio D."/>
            <person name="Crawford M."/>
            <person name="Koehrsen M."/>
            <person name="Engels R."/>
            <person name="Montgomery P."/>
            <person name="Pearson M."/>
            <person name="Howarth C."/>
            <person name="Larson L."/>
            <person name="White J."/>
            <person name="O'Leary S."/>
            <person name="Kodira C."/>
            <person name="Zeng Q."/>
            <person name="Yandava C."/>
            <person name="Alvarado L."/>
            <person name="Kistler C."/>
            <person name="Shim W.-B."/>
            <person name="Kang S."/>
            <person name="Woloshuk C."/>
        </authorList>
    </citation>
    <scope>NUCLEOTIDE SEQUENCE</scope>
    <source>
        <strain evidence="8">4287</strain>
    </source>
</reference>
<accession>A0A0J9W4W5</accession>
<dbReference type="Proteomes" id="UP000009097">
    <property type="component" value="Unassembled WGS sequence"/>
</dbReference>
<comment type="subunit">
    <text evidence="3">Homodimer.</text>
</comment>
<dbReference type="NCBIfam" id="NF006719">
    <property type="entry name" value="PRK09257.1"/>
    <property type="match status" value="1"/>
</dbReference>
<organism evidence="8 9">
    <name type="scientific">Fusarium oxysporum f. sp. lycopersici (strain 4287 / CBS 123668 / FGSC 9935 / NRRL 34936)</name>
    <name type="common">Fusarium vascular wilt of tomato</name>
    <dbReference type="NCBI Taxonomy" id="426428"/>
    <lineage>
        <taxon>Eukaryota</taxon>
        <taxon>Fungi</taxon>
        <taxon>Dikarya</taxon>
        <taxon>Ascomycota</taxon>
        <taxon>Pezizomycotina</taxon>
        <taxon>Sordariomycetes</taxon>
        <taxon>Hypocreomycetidae</taxon>
        <taxon>Hypocreales</taxon>
        <taxon>Nectriaceae</taxon>
        <taxon>Fusarium</taxon>
        <taxon>Fusarium oxysporum species complex</taxon>
    </lineage>
</organism>
<proteinExistence type="inferred from homology"/>
<comment type="cofactor">
    <cofactor evidence="1">
        <name>pyridoxal 5'-phosphate</name>
        <dbReference type="ChEBI" id="CHEBI:597326"/>
    </cofactor>
</comment>
<evidence type="ECO:0000256" key="6">
    <source>
        <dbReference type="ARBA" id="ARBA00022898"/>
    </source>
</evidence>
<name>A0A0J9W4W5_FUSO4</name>
<dbReference type="RefSeq" id="XP_018255953.1">
    <property type="nucleotide sequence ID" value="XM_018395703.1"/>
</dbReference>
<dbReference type="AlphaFoldDB" id="A0A0J9W4W5"/>
<evidence type="ECO:0000259" key="7">
    <source>
        <dbReference type="Pfam" id="PF00155"/>
    </source>
</evidence>
<dbReference type="PANTHER" id="PTHR11879">
    <property type="entry name" value="ASPARTATE AMINOTRANSFERASE"/>
    <property type="match status" value="1"/>
</dbReference>
<evidence type="ECO:0000256" key="5">
    <source>
        <dbReference type="ARBA" id="ARBA00022679"/>
    </source>
</evidence>
<dbReference type="CDD" id="cd00609">
    <property type="entry name" value="AAT_like"/>
    <property type="match status" value="1"/>
</dbReference>
<dbReference type="InterPro" id="IPR015424">
    <property type="entry name" value="PyrdxlP-dep_Trfase"/>
</dbReference>
<dbReference type="KEGG" id="fox:FOXG_15613"/>
<dbReference type="PANTHER" id="PTHR11879:SF55">
    <property type="entry name" value="GLUTAMATE OXALOACETATE TRANSAMINASE 1, ISOFORM B"/>
    <property type="match status" value="1"/>
</dbReference>
<keyword evidence="5" id="KW-0808">Transferase</keyword>
<dbReference type="InterPro" id="IPR015422">
    <property type="entry name" value="PyrdxlP-dep_Trfase_small"/>
</dbReference>
<dbReference type="InterPro" id="IPR004839">
    <property type="entry name" value="Aminotransferase_I/II_large"/>
</dbReference>
<dbReference type="InterPro" id="IPR000796">
    <property type="entry name" value="Asp_trans"/>
</dbReference>
<feature type="domain" description="Aminotransferase class I/classII large" evidence="7">
    <location>
        <begin position="28"/>
        <end position="396"/>
    </location>
</feature>
<evidence type="ECO:0000256" key="2">
    <source>
        <dbReference type="ARBA" id="ARBA00007441"/>
    </source>
</evidence>
<dbReference type="SUPFAM" id="SSF53383">
    <property type="entry name" value="PLP-dependent transferases"/>
    <property type="match status" value="1"/>
</dbReference>
<keyword evidence="4" id="KW-0032">Aminotransferase</keyword>
<dbReference type="VEuPathDB" id="FungiDB:FOXG_15613"/>
<sequence length="411" mass="46130">MFFDKVQQGAPDVMYELKVLADGDMSPNKVDLGVGVYRNEQGCFHELKALKDAKDHLAATNPNHDYEVTTGNAKYLRNAARVAFGNDSKIMESGRLASVQTISGTGSIHIALMFLSRSVSGMEKTVYVRTPTWSNYQPMCTVAGLQFQPYKHYSPETGRVDWECVLKAGRSAAAGSIFILQACCHNPTAADFSQDQWKTLAKVMKERRLFPLFDMAYQGLGNGLDEDMFGLRHFAREGFELLACQTFSKNFGLYGERVGALHAICPTPPIASAVHDQLRYLIRSEFSSSPVYGARLVTTILSDPERESVWREELTTLHRRLHALREKLFHLLQDVHKTPGNWDIITRGTGLFSLLPLSSEQCKTLQTKYHIYLVPNGRITISGLNERNINYVASSIDKVVRTAKSPIRNRM</sequence>
<dbReference type="GeneID" id="28956639"/>
<gene>
    <name evidence="8" type="ORF">FOXG_15613</name>
</gene>
<dbReference type="Pfam" id="PF00155">
    <property type="entry name" value="Aminotran_1_2"/>
    <property type="match status" value="1"/>
</dbReference>
<dbReference type="GO" id="GO:0004069">
    <property type="term" value="F:L-aspartate:2-oxoglutarate aminotransferase activity"/>
    <property type="evidence" value="ECO:0007669"/>
    <property type="project" value="TreeGrafter"/>
</dbReference>
<dbReference type="GO" id="GO:0006520">
    <property type="term" value="P:amino acid metabolic process"/>
    <property type="evidence" value="ECO:0007669"/>
    <property type="project" value="InterPro"/>
</dbReference>
<dbReference type="GO" id="GO:0030170">
    <property type="term" value="F:pyridoxal phosphate binding"/>
    <property type="evidence" value="ECO:0007669"/>
    <property type="project" value="InterPro"/>
</dbReference>
<protein>
    <recommendedName>
        <fullName evidence="7">Aminotransferase class I/classII large domain-containing protein</fullName>
    </recommendedName>
</protein>
<evidence type="ECO:0000313" key="9">
    <source>
        <dbReference type="Proteomes" id="UP000009097"/>
    </source>
</evidence>
<evidence type="ECO:0000256" key="1">
    <source>
        <dbReference type="ARBA" id="ARBA00001933"/>
    </source>
</evidence>